<comment type="caution">
    <text evidence="1">The sequence shown here is derived from an EMBL/GenBank/DDBJ whole genome shotgun (WGS) entry which is preliminary data.</text>
</comment>
<dbReference type="AlphaFoldDB" id="A0A0A0EDF9"/>
<protein>
    <recommendedName>
        <fullName evidence="3">Thioesterase domain-containing protein</fullName>
    </recommendedName>
</protein>
<dbReference type="InterPro" id="IPR003736">
    <property type="entry name" value="PAAI_dom"/>
</dbReference>
<name>A0A0A0EDF9_9RHOB</name>
<dbReference type="CDD" id="cd03443">
    <property type="entry name" value="PaaI_thioesterase"/>
    <property type="match status" value="1"/>
</dbReference>
<dbReference type="OrthoDB" id="3477511at2"/>
<keyword evidence="2" id="KW-1185">Reference proteome</keyword>
<accession>A0A0A0EDF9</accession>
<dbReference type="eggNOG" id="COG2050">
    <property type="taxonomic scope" value="Bacteria"/>
</dbReference>
<dbReference type="Proteomes" id="UP000030004">
    <property type="component" value="Unassembled WGS sequence"/>
</dbReference>
<evidence type="ECO:0000313" key="2">
    <source>
        <dbReference type="Proteomes" id="UP000030004"/>
    </source>
</evidence>
<evidence type="ECO:0000313" key="1">
    <source>
        <dbReference type="EMBL" id="KGM49006.1"/>
    </source>
</evidence>
<dbReference type="InterPro" id="IPR029069">
    <property type="entry name" value="HotDog_dom_sf"/>
</dbReference>
<reference evidence="1 2" key="1">
    <citation type="journal article" date="2015" name="Antonie Van Leeuwenhoek">
        <title>Pseudooceanicola atlanticus gen. nov. sp. nov., isolated from surface seawater of the Atlantic Ocean and reclassification of Oceanicola batsensis, Oceanicola marinus, Oceanicola nitratireducens, Oceanicola nanhaiensis, Oceanicola antarcticus and Oceanicola flagellatus, as Pseudooceanicola batsensis comb. nov., Pseudooceanicola marinus comb. nov., Pseudooceanicola nitratireducens comb. nov., Pseudooceanicola nanhaiensis comb. nov., Pseudooceanicola antarcticus comb. nov., and Pseudooceanicola flagellatus comb. nov.</title>
        <authorList>
            <person name="Lai Q."/>
            <person name="Li G."/>
            <person name="Liu X."/>
            <person name="Du Y."/>
            <person name="Sun F."/>
            <person name="Shao Z."/>
        </authorList>
    </citation>
    <scope>NUCLEOTIDE SEQUENCE [LARGE SCALE GENOMIC DNA]</scope>
    <source>
        <strain evidence="1 2">22II-s11g</strain>
    </source>
</reference>
<dbReference type="RefSeq" id="WP_043747913.1">
    <property type="nucleotide sequence ID" value="NZ_AQQX01000003.1"/>
</dbReference>
<dbReference type="NCBIfam" id="TIGR00369">
    <property type="entry name" value="unchar_dom_1"/>
    <property type="match status" value="1"/>
</dbReference>
<evidence type="ECO:0008006" key="3">
    <source>
        <dbReference type="Google" id="ProtNLM"/>
    </source>
</evidence>
<dbReference type="Gene3D" id="3.10.129.10">
    <property type="entry name" value="Hotdog Thioesterase"/>
    <property type="match status" value="1"/>
</dbReference>
<sequence>MTHHPKDPTVAEPYLLQKTLGYRITRWEVDLAEVQLDLEEKHMNRNMTPHGGIYALLLDTACAFCGSCPPEGQPYRVPQTLSLNTSFLGVPKGQRLICTARKIGGGYRNWFAEGEVLDETGTLLCRGSATLRYLSPKGAS</sequence>
<dbReference type="SUPFAM" id="SSF54637">
    <property type="entry name" value="Thioesterase/thiol ester dehydrase-isomerase"/>
    <property type="match status" value="1"/>
</dbReference>
<proteinExistence type="predicted"/>
<organism evidence="1 2">
    <name type="scientific">Pseudooceanicola atlanticus</name>
    <dbReference type="NCBI Taxonomy" id="1461694"/>
    <lineage>
        <taxon>Bacteria</taxon>
        <taxon>Pseudomonadati</taxon>
        <taxon>Pseudomonadota</taxon>
        <taxon>Alphaproteobacteria</taxon>
        <taxon>Rhodobacterales</taxon>
        <taxon>Paracoccaceae</taxon>
        <taxon>Pseudooceanicola</taxon>
    </lineage>
</organism>
<gene>
    <name evidence="1" type="ORF">ATO9_09950</name>
</gene>
<dbReference type="STRING" id="1461694.ATO9_09950"/>
<dbReference type="GO" id="GO:0016790">
    <property type="term" value="F:thiolester hydrolase activity"/>
    <property type="evidence" value="ECO:0007669"/>
    <property type="project" value="UniProtKB-ARBA"/>
</dbReference>
<dbReference type="EMBL" id="AQQX01000003">
    <property type="protein sequence ID" value="KGM49006.1"/>
    <property type="molecule type" value="Genomic_DNA"/>
</dbReference>